<accession>A0ABT0EA03</accession>
<sequence length="147" mass="16051">MKPIITILAAIVLASSPAVANTFYRWVDDNGVTHYAERPPEGRASEAVRTWGAPSSDQGRALEALEARRESRAEARQQSEGEQAGSAPAAPQPPEEYCQQHRSNLDVLTQRPIVRRTDPETGEQVTLDAEQREAMIAETRQALAACG</sequence>
<name>A0ABT0EA03_9GAMM</name>
<evidence type="ECO:0000259" key="3">
    <source>
        <dbReference type="Pfam" id="PF13511"/>
    </source>
</evidence>
<proteinExistence type="predicted"/>
<comment type="caution">
    <text evidence="4">The sequence shown here is derived from an EMBL/GenBank/DDBJ whole genome shotgun (WGS) entry which is preliminary data.</text>
</comment>
<evidence type="ECO:0000256" key="1">
    <source>
        <dbReference type="SAM" id="MobiDB-lite"/>
    </source>
</evidence>
<reference evidence="4" key="1">
    <citation type="submission" date="2022-04" db="EMBL/GenBank/DDBJ databases">
        <title>Alcanivorax sp. CY1518 draft genome sequence.</title>
        <authorList>
            <person name="Zhao G."/>
            <person name="An M."/>
        </authorList>
    </citation>
    <scope>NUCLEOTIDE SEQUENCE</scope>
    <source>
        <strain evidence="4">CY1518</strain>
    </source>
</reference>
<feature type="chain" id="PRO_5045488171" evidence="2">
    <location>
        <begin position="21"/>
        <end position="147"/>
    </location>
</feature>
<feature type="domain" description="DUF4124" evidence="3">
    <location>
        <begin position="12"/>
        <end position="58"/>
    </location>
</feature>
<keyword evidence="5" id="KW-1185">Reference proteome</keyword>
<dbReference type="Pfam" id="PF13511">
    <property type="entry name" value="DUF4124"/>
    <property type="match status" value="1"/>
</dbReference>
<dbReference type="InterPro" id="IPR025392">
    <property type="entry name" value="DUF4124"/>
</dbReference>
<keyword evidence="2" id="KW-0732">Signal</keyword>
<feature type="signal peptide" evidence="2">
    <location>
        <begin position="1"/>
        <end position="20"/>
    </location>
</feature>
<feature type="compositionally biased region" description="Low complexity" evidence="1">
    <location>
        <begin position="80"/>
        <end position="89"/>
    </location>
</feature>
<feature type="compositionally biased region" description="Basic and acidic residues" evidence="1">
    <location>
        <begin position="63"/>
        <end position="79"/>
    </location>
</feature>
<feature type="region of interest" description="Disordered" evidence="1">
    <location>
        <begin position="37"/>
        <end position="110"/>
    </location>
</feature>
<dbReference type="RefSeq" id="WP_246953155.1">
    <property type="nucleotide sequence ID" value="NZ_JALKII010000009.1"/>
</dbReference>
<dbReference type="EMBL" id="JALKII010000009">
    <property type="protein sequence ID" value="MCK0538484.1"/>
    <property type="molecule type" value="Genomic_DNA"/>
</dbReference>
<evidence type="ECO:0000256" key="2">
    <source>
        <dbReference type="SAM" id="SignalP"/>
    </source>
</evidence>
<evidence type="ECO:0000313" key="4">
    <source>
        <dbReference type="EMBL" id="MCK0538484.1"/>
    </source>
</evidence>
<evidence type="ECO:0000313" key="5">
    <source>
        <dbReference type="Proteomes" id="UP001165524"/>
    </source>
</evidence>
<gene>
    <name evidence="4" type="ORF">MU846_12270</name>
</gene>
<organism evidence="4 5">
    <name type="scientific">Alcanivorax quisquiliarum</name>
    <dbReference type="NCBI Taxonomy" id="2933565"/>
    <lineage>
        <taxon>Bacteria</taxon>
        <taxon>Pseudomonadati</taxon>
        <taxon>Pseudomonadota</taxon>
        <taxon>Gammaproteobacteria</taxon>
        <taxon>Oceanospirillales</taxon>
        <taxon>Alcanivoracaceae</taxon>
        <taxon>Alcanivorax</taxon>
    </lineage>
</organism>
<dbReference type="Proteomes" id="UP001165524">
    <property type="component" value="Unassembled WGS sequence"/>
</dbReference>
<protein>
    <submittedName>
        <fullName evidence="4">DUF4124 domain-containing protein</fullName>
    </submittedName>
</protein>
<feature type="compositionally biased region" description="Basic and acidic residues" evidence="1">
    <location>
        <begin position="37"/>
        <end position="46"/>
    </location>
</feature>